<organism evidence="4 5">
    <name type="scientific">Westerdykella ornata</name>
    <dbReference type="NCBI Taxonomy" id="318751"/>
    <lineage>
        <taxon>Eukaryota</taxon>
        <taxon>Fungi</taxon>
        <taxon>Dikarya</taxon>
        <taxon>Ascomycota</taxon>
        <taxon>Pezizomycotina</taxon>
        <taxon>Dothideomycetes</taxon>
        <taxon>Pleosporomycetidae</taxon>
        <taxon>Pleosporales</taxon>
        <taxon>Sporormiaceae</taxon>
        <taxon>Westerdykella</taxon>
    </lineage>
</organism>
<evidence type="ECO:0000256" key="3">
    <source>
        <dbReference type="SAM" id="MobiDB-lite"/>
    </source>
</evidence>
<comment type="pathway">
    <text evidence="1">tRNA modification; 5-methoxycarbonylmethyl-2-thiouridine-tRNA biosynthesis.</text>
</comment>
<evidence type="ECO:0000256" key="1">
    <source>
        <dbReference type="ARBA" id="ARBA00005043"/>
    </source>
</evidence>
<dbReference type="Gene3D" id="3.40.50.300">
    <property type="entry name" value="P-loop containing nucleotide triphosphate hydrolases"/>
    <property type="match status" value="1"/>
</dbReference>
<dbReference type="Proteomes" id="UP000800097">
    <property type="component" value="Unassembled WGS sequence"/>
</dbReference>
<keyword evidence="5" id="KW-1185">Reference proteome</keyword>
<dbReference type="EMBL" id="ML986508">
    <property type="protein sequence ID" value="KAF2273692.1"/>
    <property type="molecule type" value="Genomic_DNA"/>
</dbReference>
<evidence type="ECO:0000256" key="2">
    <source>
        <dbReference type="ARBA" id="ARBA00008837"/>
    </source>
</evidence>
<dbReference type="UniPathway" id="UPA00988"/>
<dbReference type="CDD" id="cd19495">
    <property type="entry name" value="Elp6"/>
    <property type="match status" value="1"/>
</dbReference>
<evidence type="ECO:0008006" key="6">
    <source>
        <dbReference type="Google" id="ProtNLM"/>
    </source>
</evidence>
<dbReference type="PANTHER" id="PTHR16184:SF6">
    <property type="entry name" value="ELONGATOR COMPLEX PROTEIN 6"/>
    <property type="match status" value="1"/>
</dbReference>
<dbReference type="RefSeq" id="XP_033651231.1">
    <property type="nucleotide sequence ID" value="XM_033802457.1"/>
</dbReference>
<accession>A0A6A6JB91</accession>
<dbReference type="GO" id="GO:0033588">
    <property type="term" value="C:elongator holoenzyme complex"/>
    <property type="evidence" value="ECO:0007669"/>
    <property type="project" value="InterPro"/>
</dbReference>
<feature type="region of interest" description="Disordered" evidence="3">
    <location>
        <begin position="121"/>
        <end position="162"/>
    </location>
</feature>
<gene>
    <name evidence="4" type="ORF">EI97DRAFT_495863</name>
</gene>
<evidence type="ECO:0000313" key="5">
    <source>
        <dbReference type="Proteomes" id="UP000800097"/>
    </source>
</evidence>
<reference evidence="4" key="1">
    <citation type="journal article" date="2020" name="Stud. Mycol.">
        <title>101 Dothideomycetes genomes: a test case for predicting lifestyles and emergence of pathogens.</title>
        <authorList>
            <person name="Haridas S."/>
            <person name="Albert R."/>
            <person name="Binder M."/>
            <person name="Bloem J."/>
            <person name="Labutti K."/>
            <person name="Salamov A."/>
            <person name="Andreopoulos B."/>
            <person name="Baker S."/>
            <person name="Barry K."/>
            <person name="Bills G."/>
            <person name="Bluhm B."/>
            <person name="Cannon C."/>
            <person name="Castanera R."/>
            <person name="Culley D."/>
            <person name="Daum C."/>
            <person name="Ezra D."/>
            <person name="Gonzalez J."/>
            <person name="Henrissat B."/>
            <person name="Kuo A."/>
            <person name="Liang C."/>
            <person name="Lipzen A."/>
            <person name="Lutzoni F."/>
            <person name="Magnuson J."/>
            <person name="Mondo S."/>
            <person name="Nolan M."/>
            <person name="Ohm R."/>
            <person name="Pangilinan J."/>
            <person name="Park H.-J."/>
            <person name="Ramirez L."/>
            <person name="Alfaro M."/>
            <person name="Sun H."/>
            <person name="Tritt A."/>
            <person name="Yoshinaga Y."/>
            <person name="Zwiers L.-H."/>
            <person name="Turgeon B."/>
            <person name="Goodwin S."/>
            <person name="Spatafora J."/>
            <person name="Crous P."/>
            <person name="Grigoriev I."/>
        </authorList>
    </citation>
    <scope>NUCLEOTIDE SEQUENCE</scope>
    <source>
        <strain evidence="4">CBS 379.55</strain>
    </source>
</reference>
<name>A0A6A6JB91_WESOR</name>
<dbReference type="InterPro" id="IPR027417">
    <property type="entry name" value="P-loop_NTPase"/>
</dbReference>
<evidence type="ECO:0000313" key="4">
    <source>
        <dbReference type="EMBL" id="KAF2273692.1"/>
    </source>
</evidence>
<dbReference type="AlphaFoldDB" id="A0A6A6JB91"/>
<dbReference type="InterPro" id="IPR018627">
    <property type="entry name" value="ELP6"/>
</dbReference>
<proteinExistence type="inferred from homology"/>
<dbReference type="PANTHER" id="PTHR16184">
    <property type="entry name" value="ELONGATOR COMPLEX PROTEIN 6"/>
    <property type="match status" value="1"/>
</dbReference>
<dbReference type="GO" id="GO:0002098">
    <property type="term" value="P:tRNA wobble uridine modification"/>
    <property type="evidence" value="ECO:0007669"/>
    <property type="project" value="InterPro"/>
</dbReference>
<protein>
    <recommendedName>
        <fullName evidence="6">Elongator complex protein 5</fullName>
    </recommendedName>
</protein>
<sequence>MSSYSRIPPLLQPHTRLPTDDSILLVTSTLGASANWLIIRFLCEALGRDRTVQGAADDGAVPSEGKEDVAVVLVSWLRDWGFWKNEARKGGGLDLERLKRDKRLAFVDGLTKMCLADLHEGKPESAQTPIERFQGPHQRTPLPTGRAQPTVLPVRGPPGRINARIPGPTAGTSIADPASMSSIHQGPVAQFYITSPTLKDVRSAIEGAIRHVESTGTQRKTLLILDTPSFLLASNPDITTYALSAEVLHLHKFTSHILVHVPADDALISLSEPSQPIEVEGNNFLVKMAHMSTRILSCRVLDTGYAKDVSGVLRITENASARTLDLLNTERDGDERRGRELLYLVKGDGSVKMFERGAGGDI</sequence>
<dbReference type="GeneID" id="54555632"/>
<dbReference type="OrthoDB" id="9995306at2759"/>
<comment type="similarity">
    <text evidence="2">Belongs to the ELP6 family.</text>
</comment>